<name>A0ABS5SG93_9BACT</name>
<feature type="chain" id="PRO_5045875620" evidence="1">
    <location>
        <begin position="24"/>
        <end position="199"/>
    </location>
</feature>
<dbReference type="RefSeq" id="WP_214176382.1">
    <property type="nucleotide sequence ID" value="NZ_JAHCVK010000010.1"/>
</dbReference>
<reference evidence="2 3" key="1">
    <citation type="submission" date="2021-05" db="EMBL/GenBank/DDBJ databases">
        <title>The draft genome of Geobacter luticola JCM 17780.</title>
        <authorList>
            <person name="Xu Z."/>
            <person name="Masuda Y."/>
            <person name="Itoh H."/>
            <person name="Senoo K."/>
        </authorList>
    </citation>
    <scope>NUCLEOTIDE SEQUENCE [LARGE SCALE GENOMIC DNA]</scope>
    <source>
        <strain evidence="2 3">JCM 17780</strain>
    </source>
</reference>
<gene>
    <name evidence="2" type="ORF">KI810_15035</name>
</gene>
<sequence length="199" mass="22057">MKRQIMGLLVGMAFLVAAAPVLAEEKPLAKPDVLTEEEVFTSQKLSSYDTIVIRDLKLEGAELTNIDDEEMPKFEAMKPMLARTVTDSLEMELKLRKLFKTILKNGTPQGKAIILEGSFTEFNGGNRAARFWVGFGAGKTYLKVKGQLIDAETGKQLATFEDRETGYKGVASLESFDGLFPHQAKSLGENIANFIQKLY</sequence>
<dbReference type="InterPro" id="IPR025522">
    <property type="entry name" value="DUF4410"/>
</dbReference>
<accession>A0ABS5SG93</accession>
<protein>
    <submittedName>
        <fullName evidence="2">DUF4410 domain-containing protein</fullName>
    </submittedName>
</protein>
<evidence type="ECO:0000256" key="1">
    <source>
        <dbReference type="SAM" id="SignalP"/>
    </source>
</evidence>
<keyword evidence="3" id="KW-1185">Reference proteome</keyword>
<organism evidence="2 3">
    <name type="scientific">Geomobilimonas luticola</name>
    <dbReference type="NCBI Taxonomy" id="1114878"/>
    <lineage>
        <taxon>Bacteria</taxon>
        <taxon>Pseudomonadati</taxon>
        <taxon>Thermodesulfobacteriota</taxon>
        <taxon>Desulfuromonadia</taxon>
        <taxon>Geobacterales</taxon>
        <taxon>Geobacteraceae</taxon>
        <taxon>Geomobilimonas</taxon>
    </lineage>
</organism>
<evidence type="ECO:0000313" key="3">
    <source>
        <dbReference type="Proteomes" id="UP000756860"/>
    </source>
</evidence>
<comment type="caution">
    <text evidence="2">The sequence shown here is derived from an EMBL/GenBank/DDBJ whole genome shotgun (WGS) entry which is preliminary data.</text>
</comment>
<feature type="signal peptide" evidence="1">
    <location>
        <begin position="1"/>
        <end position="23"/>
    </location>
</feature>
<dbReference type="Proteomes" id="UP000756860">
    <property type="component" value="Unassembled WGS sequence"/>
</dbReference>
<keyword evidence="1" id="KW-0732">Signal</keyword>
<evidence type="ECO:0000313" key="2">
    <source>
        <dbReference type="EMBL" id="MBT0654373.1"/>
    </source>
</evidence>
<dbReference type="Pfam" id="PF14366">
    <property type="entry name" value="DUF4410"/>
    <property type="match status" value="1"/>
</dbReference>
<proteinExistence type="predicted"/>
<dbReference type="EMBL" id="JAHCVK010000010">
    <property type="protein sequence ID" value="MBT0654373.1"/>
    <property type="molecule type" value="Genomic_DNA"/>
</dbReference>